<comment type="caution">
    <text evidence="1">The sequence shown here is derived from an EMBL/GenBank/DDBJ whole genome shotgun (WGS) entry which is preliminary data.</text>
</comment>
<accession>A0A3S2WJ25</accession>
<sequence length="439" mass="46085">MPCGPRSASKITIRARGVRASDRKKCVIVKVLPRLAAVVLAASSSWSLVLGAQPAGASSSPVTAKAQDRPPFYEPPAALPAHNGDVIRSERTAFYLDPLKVVKAGASAERIMYRTTDRTGEPIAVTGTVLTPDKAHAAPRPIVAFAPGTQGLADKCAPSRQLAEGTEYESLPIKKLLDQGWAVVVTDYQGLGTPGVHTYMDREAEGRAVLDSLRAAQRLPSAQLPDTGPVALYGYSQGGGAGAAAAELAPSYAPELNIKGAVVGAPPADLDAVAANLDGSAYGAFFNYSLSGLGAAYGIDIDPYLSAHGKRVTGDLRDNQCTTQAIAKYPFLRSGSLTVDGRPLTERLKSAPWKEVVADQRLGNRRPQVPVLLSHSRLDDVVPHKVGAKLAADWCRLGTTVKFTTNYVPGHIAASAATSSEGAPWLTDRFAGRTAPSTC</sequence>
<dbReference type="InterPro" id="IPR005152">
    <property type="entry name" value="Lipase_secreted"/>
</dbReference>
<gene>
    <name evidence="1" type="ORF">EOT10_17360</name>
</gene>
<evidence type="ECO:0000313" key="1">
    <source>
        <dbReference type="EMBL" id="RVU23826.1"/>
    </source>
</evidence>
<protein>
    <submittedName>
        <fullName evidence="1">Lipase</fullName>
    </submittedName>
</protein>
<dbReference type="Gene3D" id="3.40.50.1820">
    <property type="entry name" value="alpha/beta hydrolase"/>
    <property type="match status" value="1"/>
</dbReference>
<dbReference type="GO" id="GO:0016042">
    <property type="term" value="P:lipid catabolic process"/>
    <property type="evidence" value="ECO:0007669"/>
    <property type="project" value="InterPro"/>
</dbReference>
<evidence type="ECO:0000313" key="2">
    <source>
        <dbReference type="Proteomes" id="UP000283128"/>
    </source>
</evidence>
<proteinExistence type="predicted"/>
<dbReference type="AlphaFoldDB" id="A0A3S2WJ25"/>
<dbReference type="PANTHER" id="PTHR34853:SF1">
    <property type="entry name" value="LIPASE 5"/>
    <property type="match status" value="1"/>
</dbReference>
<dbReference type="Gene3D" id="1.10.260.130">
    <property type="match status" value="1"/>
</dbReference>
<dbReference type="OrthoDB" id="9798122at2"/>
<reference evidence="1 2" key="1">
    <citation type="submission" date="2019-01" db="EMBL/GenBank/DDBJ databases">
        <title>Genome sequences of Streptomyces and Rhizobium isolates collected from root and soil.</title>
        <authorList>
            <person name="Chhettri S."/>
            <person name="Sevigny J.L."/>
            <person name="Sen A."/>
            <person name="Ennis N."/>
            <person name="Tisa L."/>
        </authorList>
    </citation>
    <scope>NUCLEOTIDE SEQUENCE [LARGE SCALE GENOMIC DNA]</scope>
    <source>
        <strain evidence="1 2">San01</strain>
    </source>
</reference>
<dbReference type="Pfam" id="PF03583">
    <property type="entry name" value="LIP"/>
    <property type="match status" value="1"/>
</dbReference>
<dbReference type="InterPro" id="IPR029058">
    <property type="entry name" value="AB_hydrolase_fold"/>
</dbReference>
<dbReference type="PIRSF" id="PIRSF029171">
    <property type="entry name" value="Esterase_LipA"/>
    <property type="match status" value="1"/>
</dbReference>
<name>A0A3S2WJ25_9ACTN</name>
<keyword evidence="2" id="KW-1185">Reference proteome</keyword>
<dbReference type="PANTHER" id="PTHR34853">
    <property type="match status" value="1"/>
</dbReference>
<dbReference type="EMBL" id="RZYA01000007">
    <property type="protein sequence ID" value="RVU23826.1"/>
    <property type="molecule type" value="Genomic_DNA"/>
</dbReference>
<dbReference type="SUPFAM" id="SSF53474">
    <property type="entry name" value="alpha/beta-Hydrolases"/>
    <property type="match status" value="1"/>
</dbReference>
<organism evidence="1 2">
    <name type="scientific">Streptomyces antnestii</name>
    <dbReference type="NCBI Taxonomy" id="2494256"/>
    <lineage>
        <taxon>Bacteria</taxon>
        <taxon>Bacillati</taxon>
        <taxon>Actinomycetota</taxon>
        <taxon>Actinomycetes</taxon>
        <taxon>Kitasatosporales</taxon>
        <taxon>Streptomycetaceae</taxon>
        <taxon>Streptomyces</taxon>
    </lineage>
</organism>
<dbReference type="GO" id="GO:0004806">
    <property type="term" value="F:triacylglycerol lipase activity"/>
    <property type="evidence" value="ECO:0007669"/>
    <property type="project" value="InterPro"/>
</dbReference>
<dbReference type="Proteomes" id="UP000283128">
    <property type="component" value="Unassembled WGS sequence"/>
</dbReference>